<dbReference type="PANTHER" id="PTHR30251">
    <property type="entry name" value="PILUS ASSEMBLY CHAPERONE"/>
    <property type="match status" value="1"/>
</dbReference>
<feature type="signal peptide" evidence="9">
    <location>
        <begin position="1"/>
        <end position="23"/>
    </location>
</feature>
<keyword evidence="4 9" id="KW-0732">Signal</keyword>
<dbReference type="Proteomes" id="UP000078504">
    <property type="component" value="Unassembled WGS sequence"/>
</dbReference>
<evidence type="ECO:0000256" key="3">
    <source>
        <dbReference type="ARBA" id="ARBA00022558"/>
    </source>
</evidence>
<dbReference type="InterPro" id="IPR016147">
    <property type="entry name" value="Pili_assmbl_chaperone_N"/>
</dbReference>
<dbReference type="InterPro" id="IPR001829">
    <property type="entry name" value="Pili_assmbl_chaperone_bac"/>
</dbReference>
<comment type="similarity">
    <text evidence="2 8">Belongs to the periplasmic pilus chaperone family.</text>
</comment>
<dbReference type="SUPFAM" id="SSF49584">
    <property type="entry name" value="Periplasmic chaperone C-domain"/>
    <property type="match status" value="1"/>
</dbReference>
<evidence type="ECO:0000256" key="7">
    <source>
        <dbReference type="ARBA" id="ARBA00023319"/>
    </source>
</evidence>
<dbReference type="PATRIC" id="fig|1354253.4.peg.246"/>
<dbReference type="InterPro" id="IPR036316">
    <property type="entry name" value="Pili_assmbl_chap_C_dom_sf"/>
</dbReference>
<dbReference type="Pfam" id="PF00345">
    <property type="entry name" value="PapD_N"/>
    <property type="match status" value="1"/>
</dbReference>
<evidence type="ECO:0000313" key="12">
    <source>
        <dbReference type="EMBL" id="OAT23950.1"/>
    </source>
</evidence>
<keyword evidence="3" id="KW-1029">Fimbrium biogenesis</keyword>
<evidence type="ECO:0000256" key="2">
    <source>
        <dbReference type="ARBA" id="ARBA00007399"/>
    </source>
</evidence>
<evidence type="ECO:0000256" key="8">
    <source>
        <dbReference type="RuleBase" id="RU003918"/>
    </source>
</evidence>
<dbReference type="PRINTS" id="PR00969">
    <property type="entry name" value="CHAPERONPILI"/>
</dbReference>
<sequence length="225" mass="24087">MNFVSKTLIALVIASTAISAANAGVVIGGTRVIYDGGKKEASLSVNNPDSVPYLIQSWIDTQSGGAEKVPFIITPPLFRLDHGQQNILRVVRAGNLPDNKESMFWLSIKSIPSAPKAENSLQVAVKTRIKLIYRPEALKKEVPEQLAGQLTWQKVGNQVQVTNPTNYYMNFNQITVGGKAVPEVTFVAPGGTARFNLPAGVSSGPLSFKIIGDFGGIGEVHNASI</sequence>
<comment type="subcellular location">
    <subcellularLocation>
        <location evidence="1 8">Periplasm</location>
    </subcellularLocation>
</comment>
<evidence type="ECO:0000256" key="4">
    <source>
        <dbReference type="ARBA" id="ARBA00022729"/>
    </source>
</evidence>
<dbReference type="AlphaFoldDB" id="A0A1B7I676"/>
<dbReference type="InterPro" id="IPR008962">
    <property type="entry name" value="PapD-like_sf"/>
</dbReference>
<dbReference type="PROSITE" id="PS00635">
    <property type="entry name" value="PILI_CHAPERONE"/>
    <property type="match status" value="1"/>
</dbReference>
<dbReference type="GO" id="GO:0030288">
    <property type="term" value="C:outer membrane-bounded periplasmic space"/>
    <property type="evidence" value="ECO:0007669"/>
    <property type="project" value="InterPro"/>
</dbReference>
<feature type="domain" description="Pili assembly chaperone N-terminal" evidence="10">
    <location>
        <begin position="24"/>
        <end position="138"/>
    </location>
</feature>
<dbReference type="InterPro" id="IPR018046">
    <property type="entry name" value="Pili_assmbl_chaperone_CS"/>
</dbReference>
<keyword evidence="6 8" id="KW-0143">Chaperone</keyword>
<keyword evidence="5" id="KW-0574">Periplasm</keyword>
<evidence type="ECO:0000313" key="13">
    <source>
        <dbReference type="Proteomes" id="UP000078504"/>
    </source>
</evidence>
<keyword evidence="7" id="KW-0393">Immunoglobulin domain</keyword>
<name>A0A1B7I676_9ENTR</name>
<organism evidence="12 13">
    <name type="scientific">Buttiauxella gaviniae ATCC 51604</name>
    <dbReference type="NCBI Taxonomy" id="1354253"/>
    <lineage>
        <taxon>Bacteria</taxon>
        <taxon>Pseudomonadati</taxon>
        <taxon>Pseudomonadota</taxon>
        <taxon>Gammaproteobacteria</taxon>
        <taxon>Enterobacterales</taxon>
        <taxon>Enterobacteriaceae</taxon>
        <taxon>Buttiauxella</taxon>
    </lineage>
</organism>
<dbReference type="FunFam" id="2.60.40.10:FF:000458">
    <property type="entry name" value="Molecular chaperone FimC"/>
    <property type="match status" value="1"/>
</dbReference>
<dbReference type="Gene3D" id="2.60.40.10">
    <property type="entry name" value="Immunoglobulins"/>
    <property type="match status" value="2"/>
</dbReference>
<accession>A0A1B7I676</accession>
<dbReference type="Pfam" id="PF02753">
    <property type="entry name" value="PapD_C"/>
    <property type="match status" value="1"/>
</dbReference>
<dbReference type="RefSeq" id="WP_064511720.1">
    <property type="nucleotide sequence ID" value="NZ_LXEP01000003.1"/>
</dbReference>
<dbReference type="InterPro" id="IPR050643">
    <property type="entry name" value="Periplasmic_pilus_chap"/>
</dbReference>
<dbReference type="EMBL" id="LXEP01000003">
    <property type="protein sequence ID" value="OAT23950.1"/>
    <property type="molecule type" value="Genomic_DNA"/>
</dbReference>
<gene>
    <name evidence="12" type="ORF">M977_00240</name>
</gene>
<reference evidence="12 13" key="1">
    <citation type="submission" date="2016-04" db="EMBL/GenBank/DDBJ databases">
        <title>ATOL: Assembling a taxonomically balanced genome-scale reconstruction of the evolutionary history of the Enterobacteriaceae.</title>
        <authorList>
            <person name="Plunkett G.III."/>
            <person name="Neeno-Eckwall E.C."/>
            <person name="Glasner J.D."/>
            <person name="Perna N.T."/>
        </authorList>
    </citation>
    <scope>NUCLEOTIDE SEQUENCE [LARGE SCALE GENOMIC DNA]</scope>
    <source>
        <strain evidence="12 13">ATCC 51604</strain>
    </source>
</reference>
<dbReference type="PANTHER" id="PTHR30251:SF9">
    <property type="entry name" value="CHAPERONE PROTEIN CAF1M"/>
    <property type="match status" value="1"/>
</dbReference>
<evidence type="ECO:0000256" key="6">
    <source>
        <dbReference type="ARBA" id="ARBA00023186"/>
    </source>
</evidence>
<evidence type="ECO:0000256" key="9">
    <source>
        <dbReference type="SAM" id="SignalP"/>
    </source>
</evidence>
<evidence type="ECO:0000259" key="11">
    <source>
        <dbReference type="Pfam" id="PF02753"/>
    </source>
</evidence>
<protein>
    <submittedName>
        <fullName evidence="12">Putative fimbrial chaperone protein</fullName>
    </submittedName>
</protein>
<evidence type="ECO:0000259" key="10">
    <source>
        <dbReference type="Pfam" id="PF00345"/>
    </source>
</evidence>
<evidence type="ECO:0000256" key="1">
    <source>
        <dbReference type="ARBA" id="ARBA00004418"/>
    </source>
</evidence>
<dbReference type="InterPro" id="IPR016148">
    <property type="entry name" value="Pili_assmbl_chaperone_C"/>
</dbReference>
<comment type="caution">
    <text evidence="12">The sequence shown here is derived from an EMBL/GenBank/DDBJ whole genome shotgun (WGS) entry which is preliminary data.</text>
</comment>
<feature type="domain" description="Pili assembly chaperone C-terminal" evidence="11">
    <location>
        <begin position="161"/>
        <end position="217"/>
    </location>
</feature>
<evidence type="ECO:0000256" key="5">
    <source>
        <dbReference type="ARBA" id="ARBA00022764"/>
    </source>
</evidence>
<feature type="chain" id="PRO_5008593692" evidence="9">
    <location>
        <begin position="24"/>
        <end position="225"/>
    </location>
</feature>
<dbReference type="GO" id="GO:0071555">
    <property type="term" value="P:cell wall organization"/>
    <property type="evidence" value="ECO:0007669"/>
    <property type="project" value="InterPro"/>
</dbReference>
<dbReference type="SUPFAM" id="SSF49354">
    <property type="entry name" value="PapD-like"/>
    <property type="match status" value="1"/>
</dbReference>
<dbReference type="InterPro" id="IPR013783">
    <property type="entry name" value="Ig-like_fold"/>
</dbReference>
<proteinExistence type="inferred from homology"/>